<dbReference type="GO" id="GO:0061572">
    <property type="term" value="P:actin filament bundle organization"/>
    <property type="evidence" value="ECO:0007669"/>
    <property type="project" value="InterPro"/>
</dbReference>
<keyword evidence="8" id="KW-1185">Reference proteome</keyword>
<organism evidence="7 8">
    <name type="scientific">Paralvinella palmiformis</name>
    <dbReference type="NCBI Taxonomy" id="53620"/>
    <lineage>
        <taxon>Eukaryota</taxon>
        <taxon>Metazoa</taxon>
        <taxon>Spiralia</taxon>
        <taxon>Lophotrochozoa</taxon>
        <taxon>Annelida</taxon>
        <taxon>Polychaeta</taxon>
        <taxon>Sedentaria</taxon>
        <taxon>Canalipalpata</taxon>
        <taxon>Terebellida</taxon>
        <taxon>Terebelliformia</taxon>
        <taxon>Alvinellidae</taxon>
        <taxon>Paralvinella</taxon>
    </lineage>
</organism>
<dbReference type="Pfam" id="PF15068">
    <property type="entry name" value="FAM101"/>
    <property type="match status" value="1"/>
</dbReference>
<evidence type="ECO:0000256" key="4">
    <source>
        <dbReference type="ARBA" id="ARBA00022490"/>
    </source>
</evidence>
<evidence type="ECO:0000256" key="6">
    <source>
        <dbReference type="SAM" id="MobiDB-lite"/>
    </source>
</evidence>
<comment type="subcellular location">
    <subcellularLocation>
        <location evidence="1">Cytoplasm</location>
        <location evidence="1">Cytoskeleton</location>
    </subcellularLocation>
</comment>
<dbReference type="GO" id="GO:0032432">
    <property type="term" value="C:actin filament bundle"/>
    <property type="evidence" value="ECO:0007669"/>
    <property type="project" value="TreeGrafter"/>
</dbReference>
<protein>
    <submittedName>
        <fullName evidence="7">Uncharacterized protein</fullName>
    </submittedName>
</protein>
<keyword evidence="4" id="KW-0963">Cytoplasm</keyword>
<feature type="region of interest" description="Disordered" evidence="6">
    <location>
        <begin position="265"/>
        <end position="287"/>
    </location>
</feature>
<proteinExistence type="inferred from homology"/>
<evidence type="ECO:0000313" key="8">
    <source>
        <dbReference type="Proteomes" id="UP001208570"/>
    </source>
</evidence>
<comment type="subunit">
    <text evidence="3">Interacts with FLNA and FLNB.</text>
</comment>
<name>A0AAD9MUW0_9ANNE</name>
<evidence type="ECO:0000256" key="1">
    <source>
        <dbReference type="ARBA" id="ARBA00004245"/>
    </source>
</evidence>
<evidence type="ECO:0000256" key="2">
    <source>
        <dbReference type="ARBA" id="ARBA00009886"/>
    </source>
</evidence>
<evidence type="ECO:0000256" key="3">
    <source>
        <dbReference type="ARBA" id="ARBA00011189"/>
    </source>
</evidence>
<dbReference type="InterPro" id="IPR028215">
    <property type="entry name" value="Refilin"/>
</dbReference>
<evidence type="ECO:0000313" key="7">
    <source>
        <dbReference type="EMBL" id="KAK2144716.1"/>
    </source>
</evidence>
<dbReference type="AlphaFoldDB" id="A0AAD9MUW0"/>
<evidence type="ECO:0000256" key="5">
    <source>
        <dbReference type="ARBA" id="ARBA00023212"/>
    </source>
</evidence>
<dbReference type="GO" id="GO:0031005">
    <property type="term" value="F:filamin binding"/>
    <property type="evidence" value="ECO:0007669"/>
    <property type="project" value="InterPro"/>
</dbReference>
<dbReference type="PANTHER" id="PTHR31848:SF1">
    <property type="match status" value="1"/>
</dbReference>
<dbReference type="PANTHER" id="PTHR31848">
    <property type="match status" value="1"/>
</dbReference>
<reference evidence="7" key="1">
    <citation type="journal article" date="2023" name="Mol. Biol. Evol.">
        <title>Third-Generation Sequencing Reveals the Adaptive Role of the Epigenome in Three Deep-Sea Polychaetes.</title>
        <authorList>
            <person name="Perez M."/>
            <person name="Aroh O."/>
            <person name="Sun Y."/>
            <person name="Lan Y."/>
            <person name="Juniper S.K."/>
            <person name="Young C.R."/>
            <person name="Angers B."/>
            <person name="Qian P.Y."/>
        </authorList>
    </citation>
    <scope>NUCLEOTIDE SEQUENCE</scope>
    <source>
        <strain evidence="7">P08H-3</strain>
    </source>
</reference>
<comment type="similarity">
    <text evidence="2">Belongs to the Refilin family.</text>
</comment>
<accession>A0AAD9MUW0</accession>
<comment type="caution">
    <text evidence="7">The sequence shown here is derived from an EMBL/GenBank/DDBJ whole genome shotgun (WGS) entry which is preliminary data.</text>
</comment>
<dbReference type="EMBL" id="JAODUP010000736">
    <property type="protein sequence ID" value="KAK2144716.1"/>
    <property type="molecule type" value="Genomic_DNA"/>
</dbReference>
<dbReference type="GO" id="GO:0048705">
    <property type="term" value="P:skeletal system morphogenesis"/>
    <property type="evidence" value="ECO:0007669"/>
    <property type="project" value="TreeGrafter"/>
</dbReference>
<gene>
    <name evidence="7" type="ORF">LSH36_736g01010</name>
</gene>
<dbReference type="Proteomes" id="UP001208570">
    <property type="component" value="Unassembled WGS sequence"/>
</dbReference>
<sequence>MKSVRCVKGTMSQMCQLANINRHFLISTSSDQTNNNDVTVTPARCLTSNHRSQHHVTRPFHRSENEILLDPEQILPLSARRRADHNPLLNAKYTVAMKPSGYTEAVSVTRGPPSLDQSVLTICDFKVNTHYRESVNVGPGLSPVWYQSRIVCHSTTSKKNFRTSVDYVPKIKPFRYESTQFVRPKHLVTTYVSYVDYTSHDDDKLYTTSVHFTAVSGHFNSVHNFQMLPHPDDITAPDDNQLGADINMNIVKDPVVNKNFRQPTLLMSSGPDDAGDATTSGRMSHRSKMIVESTPAQHVTREDYAAYLNGYLSDVNANGYALNGTERSDDVSEA</sequence>
<keyword evidence="5" id="KW-0206">Cytoskeleton</keyword>
<dbReference type="GO" id="GO:0061182">
    <property type="term" value="P:negative regulation of chondrocyte development"/>
    <property type="evidence" value="ECO:0007669"/>
    <property type="project" value="TreeGrafter"/>
</dbReference>